<evidence type="ECO:0000256" key="3">
    <source>
        <dbReference type="ARBA" id="ARBA00012486"/>
    </source>
</evidence>
<dbReference type="SMART" id="SM00212">
    <property type="entry name" value="UBCc"/>
    <property type="match status" value="1"/>
</dbReference>
<dbReference type="GO" id="GO:0005524">
    <property type="term" value="F:ATP binding"/>
    <property type="evidence" value="ECO:0007669"/>
    <property type="project" value="UniProtKB-KW"/>
</dbReference>
<keyword evidence="9" id="KW-0067">ATP-binding</keyword>
<comment type="pathway">
    <text evidence="2">Protein modification; protein ubiquitination.</text>
</comment>
<evidence type="ECO:0000256" key="11">
    <source>
        <dbReference type="ARBA" id="ARBA00041798"/>
    </source>
</evidence>
<evidence type="ECO:0000256" key="8">
    <source>
        <dbReference type="ARBA" id="ARBA00022786"/>
    </source>
</evidence>
<dbReference type="InterPro" id="IPR016135">
    <property type="entry name" value="UBQ-conjugating_enzyme/RWD"/>
</dbReference>
<comment type="subcellular location">
    <subcellularLocation>
        <location evidence="1">Cytoplasm</location>
    </subcellularLocation>
</comment>
<evidence type="ECO:0000256" key="6">
    <source>
        <dbReference type="ARBA" id="ARBA00022703"/>
    </source>
</evidence>
<organism evidence="15 16">
    <name type="scientific">Chrysochromulina ericina virus CeV-01B</name>
    <dbReference type="NCBI Taxonomy" id="3070830"/>
    <lineage>
        <taxon>Viruses</taxon>
        <taxon>Varidnaviria</taxon>
        <taxon>Bamfordvirae</taxon>
        <taxon>Nucleocytoviricota</taxon>
        <taxon>Megaviricetes</taxon>
        <taxon>Imitervirales</taxon>
        <taxon>Mesomimiviridae</taxon>
        <taxon>Tethysvirus</taxon>
        <taxon>Tethysvirus raunefjordenense</taxon>
    </lineage>
</organism>
<dbReference type="GO" id="GO:0016567">
    <property type="term" value="P:protein ubiquitination"/>
    <property type="evidence" value="ECO:0007669"/>
    <property type="project" value="UniProtKB-UniPathway"/>
</dbReference>
<dbReference type="PANTHER" id="PTHR46116:SF26">
    <property type="entry name" value="UBIQUITIN-CONJUGATING ENZYME E2 Z"/>
    <property type="match status" value="1"/>
</dbReference>
<evidence type="ECO:0000256" key="13">
    <source>
        <dbReference type="ARBA" id="ARBA00042401"/>
    </source>
</evidence>
<evidence type="ECO:0000256" key="1">
    <source>
        <dbReference type="ARBA" id="ARBA00004496"/>
    </source>
</evidence>
<keyword evidence="5" id="KW-0808">Transferase</keyword>
<dbReference type="EC" id="2.3.2.23" evidence="3"/>
<keyword evidence="8" id="KW-0833">Ubl conjugation pathway</keyword>
<proteinExistence type="predicted"/>
<keyword evidence="4" id="KW-0963">Cytoplasm</keyword>
<accession>A0A0N9QQR9</accession>
<evidence type="ECO:0000256" key="9">
    <source>
        <dbReference type="ARBA" id="ARBA00022840"/>
    </source>
</evidence>
<dbReference type="SUPFAM" id="SSF54495">
    <property type="entry name" value="UBC-like"/>
    <property type="match status" value="1"/>
</dbReference>
<dbReference type="KEGG" id="vg:26049135"/>
<dbReference type="Gene3D" id="3.10.110.10">
    <property type="entry name" value="Ubiquitin Conjugating Enzyme"/>
    <property type="match status" value="1"/>
</dbReference>
<reference evidence="15 16" key="1">
    <citation type="journal article" date="2015" name="Genome Announc.">
        <title>The 474-Kilobase-Pair Complete Genome Sequence of CeV-01B, a Virus Infecting Haptolina (Chrysochromulina) ericina (Prymnesiophyceae).</title>
        <authorList>
            <person name="Gallot-Lavallee L."/>
            <person name="Pagarete A."/>
            <person name="Legendre M."/>
            <person name="Santini S."/>
            <person name="Sandaa R.A."/>
            <person name="Himmelbauer H."/>
            <person name="Ogata H."/>
            <person name="Bratbak G."/>
            <person name="Claverie J.M."/>
        </authorList>
    </citation>
    <scope>NUCLEOTIDE SEQUENCE [LARGE SCALE GENOMIC DNA]</scope>
    <source>
        <strain evidence="15">CeV-01B</strain>
    </source>
</reference>
<dbReference type="UniPathway" id="UPA00143"/>
<sequence>MSDHIISNETKKRLIKDIKQVIKGDISKDGIYYIHDDTDILTGYALVIGPPDTPYEYGNFLFKFKFPTDYPYSPPHVSYLTNDGKTRFHPNLYKNEKVCLSVLNTWRGESWTSCLNIKSILLILQSILDNKPLCQEPGITEKHVDLQKYNDIIKYRTIEVAIVRTLNKDIYSEVIEMFWSEILQNFINNYEKIIRSLPIDHPDEISTGLYNMYAKLNYNSKKDSLKKILKKYKK</sequence>
<dbReference type="Pfam" id="PF00179">
    <property type="entry name" value="UQ_con"/>
    <property type="match status" value="1"/>
</dbReference>
<evidence type="ECO:0000256" key="10">
    <source>
        <dbReference type="ARBA" id="ARBA00039894"/>
    </source>
</evidence>
<dbReference type="OrthoDB" id="14968at10239"/>
<evidence type="ECO:0000256" key="7">
    <source>
        <dbReference type="ARBA" id="ARBA00022741"/>
    </source>
</evidence>
<evidence type="ECO:0000256" key="2">
    <source>
        <dbReference type="ARBA" id="ARBA00004906"/>
    </source>
</evidence>
<evidence type="ECO:0000256" key="4">
    <source>
        <dbReference type="ARBA" id="ARBA00022490"/>
    </source>
</evidence>
<dbReference type="GO" id="GO:0004869">
    <property type="term" value="F:cysteine-type endopeptidase inhibitor activity"/>
    <property type="evidence" value="ECO:0007669"/>
    <property type="project" value="TreeGrafter"/>
</dbReference>
<keyword evidence="16" id="KW-1185">Reference proteome</keyword>
<evidence type="ECO:0000313" key="15">
    <source>
        <dbReference type="EMBL" id="ALH23174.1"/>
    </source>
</evidence>
<evidence type="ECO:0000259" key="14">
    <source>
        <dbReference type="PROSITE" id="PS50127"/>
    </source>
</evidence>
<evidence type="ECO:0000256" key="5">
    <source>
        <dbReference type="ARBA" id="ARBA00022679"/>
    </source>
</evidence>
<keyword evidence="6" id="KW-0053">Apoptosis</keyword>
<dbReference type="PANTHER" id="PTHR46116">
    <property type="entry name" value="(E3-INDEPENDENT) E2 UBIQUITIN-CONJUGATING ENZYME"/>
    <property type="match status" value="1"/>
</dbReference>
<dbReference type="Proteomes" id="UP000203826">
    <property type="component" value="Segment"/>
</dbReference>
<protein>
    <recommendedName>
        <fullName evidence="10">Ubiquitin-conjugating enzyme E2 Z</fullName>
        <ecNumber evidence="3">2.3.2.23</ecNumber>
    </recommendedName>
    <alternativeName>
        <fullName evidence="11">E2 ubiquitin-conjugating enzyme Z</fullName>
    </alternativeName>
    <alternativeName>
        <fullName evidence="13">Ubiquitin carrier protein Z</fullName>
    </alternativeName>
    <alternativeName>
        <fullName evidence="12">Ubiquitin-protein ligase Z</fullName>
    </alternativeName>
</protein>
<feature type="domain" description="UBC core" evidence="14">
    <location>
        <begin position="9"/>
        <end position="168"/>
    </location>
</feature>
<dbReference type="PROSITE" id="PS50127">
    <property type="entry name" value="UBC_2"/>
    <property type="match status" value="1"/>
</dbReference>
<keyword evidence="7" id="KW-0547">Nucleotide-binding</keyword>
<evidence type="ECO:0000256" key="12">
    <source>
        <dbReference type="ARBA" id="ARBA00042316"/>
    </source>
</evidence>
<dbReference type="InterPro" id="IPR000608">
    <property type="entry name" value="UBC"/>
</dbReference>
<gene>
    <name evidence="15" type="ORF">ceV_268</name>
</gene>
<name>A0A0N9QQR9_9VIRU</name>
<evidence type="ECO:0000313" key="16">
    <source>
        <dbReference type="Proteomes" id="UP000203826"/>
    </source>
</evidence>
<dbReference type="EMBL" id="KT820662">
    <property type="protein sequence ID" value="ALH23174.1"/>
    <property type="molecule type" value="Genomic_DNA"/>
</dbReference>
<dbReference type="GO" id="GO:0061631">
    <property type="term" value="F:ubiquitin conjugating enzyme activity"/>
    <property type="evidence" value="ECO:0007669"/>
    <property type="project" value="UniProtKB-EC"/>
</dbReference>